<evidence type="ECO:0000313" key="1">
    <source>
        <dbReference type="EMBL" id="KAL3565663.1"/>
    </source>
</evidence>
<reference evidence="1 2" key="1">
    <citation type="journal article" date="2024" name="Plant Biotechnol. J.">
        <title>Genome and CRISPR/Cas9 system of a widespread forest tree (Populus alba) in the world.</title>
        <authorList>
            <person name="Liu Y.J."/>
            <person name="Jiang P.F."/>
            <person name="Han X.M."/>
            <person name="Li X.Y."/>
            <person name="Wang H.M."/>
            <person name="Wang Y.J."/>
            <person name="Wang X.X."/>
            <person name="Zeng Q.Y."/>
        </authorList>
    </citation>
    <scope>NUCLEOTIDE SEQUENCE [LARGE SCALE GENOMIC DNA]</scope>
    <source>
        <strain evidence="2">cv. PAL-ZL1</strain>
    </source>
</reference>
<evidence type="ECO:0000313" key="2">
    <source>
        <dbReference type="Proteomes" id="UP000309997"/>
    </source>
</evidence>
<organism evidence="1 2">
    <name type="scientific">Populus alba</name>
    <name type="common">White poplar</name>
    <dbReference type="NCBI Taxonomy" id="43335"/>
    <lineage>
        <taxon>Eukaryota</taxon>
        <taxon>Viridiplantae</taxon>
        <taxon>Streptophyta</taxon>
        <taxon>Embryophyta</taxon>
        <taxon>Tracheophyta</taxon>
        <taxon>Spermatophyta</taxon>
        <taxon>Magnoliopsida</taxon>
        <taxon>eudicotyledons</taxon>
        <taxon>Gunneridae</taxon>
        <taxon>Pentapetalae</taxon>
        <taxon>rosids</taxon>
        <taxon>fabids</taxon>
        <taxon>Malpighiales</taxon>
        <taxon>Salicaceae</taxon>
        <taxon>Saliceae</taxon>
        <taxon>Populus</taxon>
    </lineage>
</organism>
<name>A0ACC4AHI2_POPAL</name>
<gene>
    <name evidence="1" type="ORF">D5086_033709</name>
</gene>
<dbReference type="EMBL" id="RCHU02000019">
    <property type="protein sequence ID" value="KAL3565663.1"/>
    <property type="molecule type" value="Genomic_DNA"/>
</dbReference>
<proteinExistence type="predicted"/>
<protein>
    <submittedName>
        <fullName evidence="1">Uncharacterized protein</fullName>
    </submittedName>
</protein>
<sequence>MLRASDKPAPIRGGLITDSQPIDHIDLITGPYTIIAGPTMASRLHAVLVGKKLNWGFGCQMYNTFSATSFGYKMSGFSSLAPKTKNLVVAGGLSAFVFGVYFYTMRAVGGTDELQTAIDKFEQQKSKEESEATIPSKA</sequence>
<keyword evidence="2" id="KW-1185">Reference proteome</keyword>
<accession>A0ACC4AHI2</accession>
<dbReference type="Proteomes" id="UP000309997">
    <property type="component" value="Unassembled WGS sequence"/>
</dbReference>
<comment type="caution">
    <text evidence="1">The sequence shown here is derived from an EMBL/GenBank/DDBJ whole genome shotgun (WGS) entry which is preliminary data.</text>
</comment>